<dbReference type="GO" id="GO:0016787">
    <property type="term" value="F:hydrolase activity"/>
    <property type="evidence" value="ECO:0007669"/>
    <property type="project" value="UniProtKB-ARBA"/>
</dbReference>
<keyword evidence="1" id="KW-0732">Signal</keyword>
<dbReference type="EMBL" id="JPOS01000034">
    <property type="protein sequence ID" value="KGE87607.1"/>
    <property type="molecule type" value="Genomic_DNA"/>
</dbReference>
<organism evidence="2 3">
    <name type="scientific">Phaeodactylibacter xiamenensis</name>
    <dbReference type="NCBI Taxonomy" id="1524460"/>
    <lineage>
        <taxon>Bacteria</taxon>
        <taxon>Pseudomonadati</taxon>
        <taxon>Bacteroidota</taxon>
        <taxon>Saprospiria</taxon>
        <taxon>Saprospirales</taxon>
        <taxon>Haliscomenobacteraceae</taxon>
        <taxon>Phaeodactylibacter</taxon>
    </lineage>
</organism>
<feature type="signal peptide" evidence="1">
    <location>
        <begin position="1"/>
        <end position="32"/>
    </location>
</feature>
<comment type="caution">
    <text evidence="2">The sequence shown here is derived from an EMBL/GenBank/DDBJ whole genome shotgun (WGS) entry which is preliminary data.</text>
</comment>
<dbReference type="Pfam" id="PF01663">
    <property type="entry name" value="Phosphodiest"/>
    <property type="match status" value="1"/>
</dbReference>
<dbReference type="PANTHER" id="PTHR10151:SF120">
    <property type="entry name" value="BIS(5'-ADENOSYL)-TRIPHOSPHATASE"/>
    <property type="match status" value="1"/>
</dbReference>
<dbReference type="AlphaFoldDB" id="A0A098S940"/>
<dbReference type="InterPro" id="IPR002591">
    <property type="entry name" value="Phosphodiest/P_Trfase"/>
</dbReference>
<evidence type="ECO:0008006" key="4">
    <source>
        <dbReference type="Google" id="ProtNLM"/>
    </source>
</evidence>
<evidence type="ECO:0000313" key="3">
    <source>
        <dbReference type="Proteomes" id="UP000029736"/>
    </source>
</evidence>
<reference evidence="2 3" key="1">
    <citation type="journal article" date="2014" name="Int. J. Syst. Evol. Microbiol.">
        <title>Phaeodactylibacter xiamenensis gen. nov., sp. nov., a member of the family Saprospiraceae isolated from the marine alga Phaeodactylum tricornutum.</title>
        <authorList>
            <person name="Chen Z.Jr."/>
            <person name="Lei X."/>
            <person name="Lai Q."/>
            <person name="Li Y."/>
            <person name="Zhang B."/>
            <person name="Zhang J."/>
            <person name="Zhang H."/>
            <person name="Yang L."/>
            <person name="Zheng W."/>
            <person name="Tian Y."/>
            <person name="Yu Z."/>
            <person name="Xu H.Jr."/>
            <person name="Zheng T."/>
        </authorList>
    </citation>
    <scope>NUCLEOTIDE SEQUENCE [LARGE SCALE GENOMIC DNA]</scope>
    <source>
        <strain evidence="2 3">KD52</strain>
    </source>
</reference>
<accession>A0A098S940</accession>
<dbReference type="Gene3D" id="3.30.1360.180">
    <property type="match status" value="1"/>
</dbReference>
<dbReference type="CDD" id="cd16018">
    <property type="entry name" value="Enpp"/>
    <property type="match status" value="1"/>
</dbReference>
<dbReference type="Proteomes" id="UP000029736">
    <property type="component" value="Unassembled WGS sequence"/>
</dbReference>
<protein>
    <recommendedName>
        <fullName evidence="4">Phosphodiesterase</fullName>
    </recommendedName>
</protein>
<feature type="chain" id="PRO_5001939988" description="Phosphodiesterase" evidence="1">
    <location>
        <begin position="33"/>
        <end position="431"/>
    </location>
</feature>
<evidence type="ECO:0000256" key="1">
    <source>
        <dbReference type="SAM" id="SignalP"/>
    </source>
</evidence>
<proteinExistence type="predicted"/>
<evidence type="ECO:0000313" key="2">
    <source>
        <dbReference type="EMBL" id="KGE87607.1"/>
    </source>
</evidence>
<gene>
    <name evidence="2" type="ORF">IX84_13730</name>
</gene>
<dbReference type="Gene3D" id="3.40.720.10">
    <property type="entry name" value="Alkaline Phosphatase, subunit A"/>
    <property type="match status" value="1"/>
</dbReference>
<dbReference type="SUPFAM" id="SSF53649">
    <property type="entry name" value="Alkaline phosphatase-like"/>
    <property type="match status" value="1"/>
</dbReference>
<keyword evidence="3" id="KW-1185">Reference proteome</keyword>
<dbReference type="STRING" id="1524460.IX84_13730"/>
<name>A0A098S940_9BACT</name>
<dbReference type="PANTHER" id="PTHR10151">
    <property type="entry name" value="ECTONUCLEOTIDE PYROPHOSPHATASE/PHOSPHODIESTERASE"/>
    <property type="match status" value="1"/>
</dbReference>
<dbReference type="InterPro" id="IPR017850">
    <property type="entry name" value="Alkaline_phosphatase_core_sf"/>
</dbReference>
<sequence length="431" mass="48389">MVFLFSHSNQKLMLRSLLLLFFSAHFALTAFAQKKDNVPAAHPYVILISCDGYRWDYTARFRPPNITKLIAEGVQAYSMIPSFPSKTFPNHYAIATGLLPEHNGLVDNTFYDPERAQLYRISNRDAVEDGSWYNGTPLWVNAAQNGMKAASFFFVGSEADIQGVRPSYYYPYDGSVPNEDRVQQVLDWLELPEAERPHMITLYFSDMDDAGHRHGPSDDEAIRAALMKLDWALGKLFDGVEASGLPVNIIMVSDHGMIDVGPEKLVNIDPLLQDSRYRVANNGALAHIYLEDGADPEEALAFMKEKSEGLPLKVYPTAEFPHYSDKSDPRLGDFILYPEYGYYLANSRRIQLVKSGKFSQGGEHGFHPEFPEMHAIFYAKGPAFRQGLTIPSFRNVHVYPLVCEILGLPVPKGIDGQLEVLQSTLKSKVGK</sequence>